<accession>A0A943BRH1</accession>
<evidence type="ECO:0000256" key="2">
    <source>
        <dbReference type="ARBA" id="ARBA00022475"/>
    </source>
</evidence>
<feature type="transmembrane region" description="Helical" evidence="6">
    <location>
        <begin position="354"/>
        <end position="374"/>
    </location>
</feature>
<dbReference type="GO" id="GO:0005886">
    <property type="term" value="C:plasma membrane"/>
    <property type="evidence" value="ECO:0007669"/>
    <property type="project" value="UniProtKB-SubCell"/>
</dbReference>
<protein>
    <submittedName>
        <fullName evidence="7">Lipopolysaccharide biosynthesis protein</fullName>
    </submittedName>
</protein>
<dbReference type="PANTHER" id="PTHR30250:SF11">
    <property type="entry name" value="O-ANTIGEN TRANSPORTER-RELATED"/>
    <property type="match status" value="1"/>
</dbReference>
<feature type="transmembrane region" description="Helical" evidence="6">
    <location>
        <begin position="284"/>
        <end position="315"/>
    </location>
</feature>
<proteinExistence type="predicted"/>
<dbReference type="PANTHER" id="PTHR30250">
    <property type="entry name" value="PST FAMILY PREDICTED COLANIC ACID TRANSPORTER"/>
    <property type="match status" value="1"/>
</dbReference>
<keyword evidence="3 6" id="KW-0812">Transmembrane</keyword>
<evidence type="ECO:0000256" key="6">
    <source>
        <dbReference type="SAM" id="Phobius"/>
    </source>
</evidence>
<evidence type="ECO:0000256" key="4">
    <source>
        <dbReference type="ARBA" id="ARBA00022989"/>
    </source>
</evidence>
<feature type="transmembrane region" description="Helical" evidence="6">
    <location>
        <begin position="321"/>
        <end position="342"/>
    </location>
</feature>
<evidence type="ECO:0000313" key="7">
    <source>
        <dbReference type="EMBL" id="MBS5147585.1"/>
    </source>
</evidence>
<feature type="transmembrane region" description="Helical" evidence="6">
    <location>
        <begin position="380"/>
        <end position="402"/>
    </location>
</feature>
<keyword evidence="4 6" id="KW-1133">Transmembrane helix</keyword>
<comment type="subcellular location">
    <subcellularLocation>
        <location evidence="1">Cell membrane</location>
        <topology evidence="1">Multi-pass membrane protein</topology>
    </subcellularLocation>
</comment>
<evidence type="ECO:0000256" key="1">
    <source>
        <dbReference type="ARBA" id="ARBA00004651"/>
    </source>
</evidence>
<dbReference type="InterPro" id="IPR050833">
    <property type="entry name" value="Poly_Biosynth_Transport"/>
</dbReference>
<reference evidence="7" key="1">
    <citation type="submission" date="2021-02" db="EMBL/GenBank/DDBJ databases">
        <title>Infant gut strain persistence is associated with maternal origin, phylogeny, and functional potential including surface adhesion and iron acquisition.</title>
        <authorList>
            <person name="Lou Y.C."/>
        </authorList>
    </citation>
    <scope>NUCLEOTIDE SEQUENCE</scope>
    <source>
        <strain evidence="7">L3_128_245G1_dasL3_128_245G1_concoct_49</strain>
    </source>
</reference>
<keyword evidence="5 6" id="KW-0472">Membrane</keyword>
<dbReference type="Proteomes" id="UP000738879">
    <property type="component" value="Unassembled WGS sequence"/>
</dbReference>
<sequence>MKTEQLSLRANILWNSFGSLVNLGCQWLISILIVRMGTGYEAAGIFSLAMSVYNIFAPLGQYRMYTYQVTDVNGENTTGEYLSFRLITSSAALVLCALYSIVTCDLSALPAIILFALYRTLVLIIDVFHAVDQRCHRMDYIGKSLAMQGVASLISFVLLFGLTGSLEAALIAMIASVFMVGLFYDWPLTRQFGEVSIGISFKKTRHLLIYCLPIVLAAVAASAAPSIPRQYLSSVYGEGMLGIYAAAAAPVALIQTGASYIYNPLLGYFSERFVARNKTGFVGLFVRATIGIIVLGLIFSLGVLLFGEPVLIFVYGAKMEGYGYLLLPLVLLALITGYMWFINDLLMAIRNFRGSFLGSAVALLASLVCLPLITEFGMQGVTYVCMISCVSGVFVMACALAIQMHGHWGPQCIEE</sequence>
<organism evidence="7 8">
    <name type="scientific">Collinsella intestinalis</name>
    <dbReference type="NCBI Taxonomy" id="147207"/>
    <lineage>
        <taxon>Bacteria</taxon>
        <taxon>Bacillati</taxon>
        <taxon>Actinomycetota</taxon>
        <taxon>Coriobacteriia</taxon>
        <taxon>Coriobacteriales</taxon>
        <taxon>Coriobacteriaceae</taxon>
        <taxon>Collinsella</taxon>
    </lineage>
</organism>
<evidence type="ECO:0000256" key="5">
    <source>
        <dbReference type="ARBA" id="ARBA00023136"/>
    </source>
</evidence>
<feature type="transmembrane region" description="Helical" evidence="6">
    <location>
        <begin position="40"/>
        <end position="60"/>
    </location>
</feature>
<feature type="transmembrane region" description="Helical" evidence="6">
    <location>
        <begin position="168"/>
        <end position="186"/>
    </location>
</feature>
<dbReference type="EMBL" id="JAGZJA010000012">
    <property type="protein sequence ID" value="MBS5147585.1"/>
    <property type="molecule type" value="Genomic_DNA"/>
</dbReference>
<feature type="transmembrane region" description="Helical" evidence="6">
    <location>
        <begin position="140"/>
        <end position="162"/>
    </location>
</feature>
<evidence type="ECO:0000313" key="8">
    <source>
        <dbReference type="Proteomes" id="UP000738879"/>
    </source>
</evidence>
<name>A0A943BRH1_9ACTN</name>
<evidence type="ECO:0000256" key="3">
    <source>
        <dbReference type="ARBA" id="ARBA00022692"/>
    </source>
</evidence>
<comment type="caution">
    <text evidence="7">The sequence shown here is derived from an EMBL/GenBank/DDBJ whole genome shotgun (WGS) entry which is preliminary data.</text>
</comment>
<feature type="transmembrane region" description="Helical" evidence="6">
    <location>
        <begin position="239"/>
        <end position="263"/>
    </location>
</feature>
<feature type="transmembrane region" description="Helical" evidence="6">
    <location>
        <begin position="207"/>
        <end position="227"/>
    </location>
</feature>
<keyword evidence="2" id="KW-1003">Cell membrane</keyword>
<feature type="transmembrane region" description="Helical" evidence="6">
    <location>
        <begin position="12"/>
        <end position="34"/>
    </location>
</feature>
<gene>
    <name evidence="7" type="ORF">KHY67_07830</name>
</gene>
<feature type="transmembrane region" description="Helical" evidence="6">
    <location>
        <begin position="108"/>
        <end position="128"/>
    </location>
</feature>
<feature type="transmembrane region" description="Helical" evidence="6">
    <location>
        <begin position="81"/>
        <end position="102"/>
    </location>
</feature>
<dbReference type="AlphaFoldDB" id="A0A943BRH1"/>